<proteinExistence type="predicted"/>
<sequence>MVLRSSPINVAQSHESLIKYNPKSQLFTFIIAPLRKDFYRSSLVTFLLYLIFVSSNGSFKNITCFLSLYISLTSITNALRQCKDQFLVNLINSTSSMVSSIHGDH</sequence>
<dbReference type="AlphaFoldDB" id="A0A835VBH3"/>
<dbReference type="EMBL" id="JADCNM010000002">
    <property type="protein sequence ID" value="KAG0494574.1"/>
    <property type="molecule type" value="Genomic_DNA"/>
</dbReference>
<reference evidence="1 2" key="1">
    <citation type="journal article" date="2020" name="Nat. Food">
        <title>A phased Vanilla planifolia genome enables genetic improvement of flavour and production.</title>
        <authorList>
            <person name="Hasing T."/>
            <person name="Tang H."/>
            <person name="Brym M."/>
            <person name="Khazi F."/>
            <person name="Huang T."/>
            <person name="Chambers A.H."/>
        </authorList>
    </citation>
    <scope>NUCLEOTIDE SEQUENCE [LARGE SCALE GENOMIC DNA]</scope>
    <source>
        <tissue evidence="1">Leaf</tissue>
    </source>
</reference>
<name>A0A835VBH3_VANPL</name>
<dbReference type="Proteomes" id="UP000639772">
    <property type="component" value="Unassembled WGS sequence"/>
</dbReference>
<accession>A0A835VBH3</accession>
<evidence type="ECO:0000313" key="1">
    <source>
        <dbReference type="EMBL" id="KAG0494574.1"/>
    </source>
</evidence>
<gene>
    <name evidence="1" type="ORF">HPP92_005568</name>
</gene>
<evidence type="ECO:0000313" key="2">
    <source>
        <dbReference type="Proteomes" id="UP000639772"/>
    </source>
</evidence>
<organism evidence="1 2">
    <name type="scientific">Vanilla planifolia</name>
    <name type="common">Vanilla</name>
    <dbReference type="NCBI Taxonomy" id="51239"/>
    <lineage>
        <taxon>Eukaryota</taxon>
        <taxon>Viridiplantae</taxon>
        <taxon>Streptophyta</taxon>
        <taxon>Embryophyta</taxon>
        <taxon>Tracheophyta</taxon>
        <taxon>Spermatophyta</taxon>
        <taxon>Magnoliopsida</taxon>
        <taxon>Liliopsida</taxon>
        <taxon>Asparagales</taxon>
        <taxon>Orchidaceae</taxon>
        <taxon>Vanilloideae</taxon>
        <taxon>Vanilleae</taxon>
        <taxon>Vanilla</taxon>
    </lineage>
</organism>
<comment type="caution">
    <text evidence="1">The sequence shown here is derived from an EMBL/GenBank/DDBJ whole genome shotgun (WGS) entry which is preliminary data.</text>
</comment>
<protein>
    <submittedName>
        <fullName evidence="1">Uncharacterized protein</fullName>
    </submittedName>
</protein>